<organism evidence="8 9">
    <name type="scientific">Favolaschia claudopus</name>
    <dbReference type="NCBI Taxonomy" id="2862362"/>
    <lineage>
        <taxon>Eukaryota</taxon>
        <taxon>Fungi</taxon>
        <taxon>Dikarya</taxon>
        <taxon>Basidiomycota</taxon>
        <taxon>Agaricomycotina</taxon>
        <taxon>Agaricomycetes</taxon>
        <taxon>Agaricomycetidae</taxon>
        <taxon>Agaricales</taxon>
        <taxon>Marasmiineae</taxon>
        <taxon>Mycenaceae</taxon>
        <taxon>Favolaschia</taxon>
    </lineage>
</organism>
<name>A0AAW0C7F3_9AGAR</name>
<evidence type="ECO:0000256" key="5">
    <source>
        <dbReference type="ARBA" id="ARBA00034808"/>
    </source>
</evidence>
<keyword evidence="8" id="KW-0378">Hydrolase</keyword>
<dbReference type="InterPro" id="IPR014001">
    <property type="entry name" value="Helicase_ATP-bd"/>
</dbReference>
<feature type="region of interest" description="Disordered" evidence="6">
    <location>
        <begin position="1"/>
        <end position="33"/>
    </location>
</feature>
<sequence>MPREHDHVQRTAASQQILKDAREKARQKTGYDSASTRRELTRLFESSFKKPPYTWQLDVSEAYLLKLDVILIAGTGSGKTILFMMPLLLNREKYSLVISPLKILQEEQAKRFEKLGLNAAAVNGDTFSRELQKELEGQTHNAIVTSPEMCLEHESLRKWIQDPVTGRRALGTIIDEAHCLSQWGGDFRPHYALLSKLRS</sequence>
<dbReference type="AlphaFoldDB" id="A0AAW0C7F3"/>
<dbReference type="SMART" id="SM00487">
    <property type="entry name" value="DEXDc"/>
    <property type="match status" value="1"/>
</dbReference>
<evidence type="ECO:0000256" key="1">
    <source>
        <dbReference type="ARBA" id="ARBA00005446"/>
    </source>
</evidence>
<dbReference type="GO" id="GO:0003677">
    <property type="term" value="F:DNA binding"/>
    <property type="evidence" value="ECO:0007669"/>
    <property type="project" value="UniProtKB-KW"/>
</dbReference>
<dbReference type="PROSITE" id="PS51192">
    <property type="entry name" value="HELICASE_ATP_BIND_1"/>
    <property type="match status" value="1"/>
</dbReference>
<dbReference type="Pfam" id="PF00270">
    <property type="entry name" value="DEAD"/>
    <property type="match status" value="1"/>
</dbReference>
<evidence type="ECO:0000256" key="6">
    <source>
        <dbReference type="SAM" id="MobiDB-lite"/>
    </source>
</evidence>
<dbReference type="Proteomes" id="UP001362999">
    <property type="component" value="Unassembled WGS sequence"/>
</dbReference>
<keyword evidence="2" id="KW-0238">DNA-binding</keyword>
<comment type="caution">
    <text evidence="8">The sequence shown here is derived from an EMBL/GenBank/DDBJ whole genome shotgun (WGS) entry which is preliminary data.</text>
</comment>
<evidence type="ECO:0000313" key="8">
    <source>
        <dbReference type="EMBL" id="KAK7035149.1"/>
    </source>
</evidence>
<dbReference type="GO" id="GO:0016787">
    <property type="term" value="F:hydrolase activity"/>
    <property type="evidence" value="ECO:0007669"/>
    <property type="project" value="UniProtKB-KW"/>
</dbReference>
<feature type="domain" description="Helicase ATP-binding" evidence="7">
    <location>
        <begin position="60"/>
        <end position="195"/>
    </location>
</feature>
<dbReference type="GO" id="GO:0009378">
    <property type="term" value="F:four-way junction helicase activity"/>
    <property type="evidence" value="ECO:0007669"/>
    <property type="project" value="TreeGrafter"/>
</dbReference>
<keyword evidence="9" id="KW-1185">Reference proteome</keyword>
<evidence type="ECO:0000256" key="3">
    <source>
        <dbReference type="ARBA" id="ARBA00023235"/>
    </source>
</evidence>
<dbReference type="GO" id="GO:0000724">
    <property type="term" value="P:double-strand break repair via homologous recombination"/>
    <property type="evidence" value="ECO:0007669"/>
    <property type="project" value="TreeGrafter"/>
</dbReference>
<dbReference type="Gene3D" id="3.40.50.300">
    <property type="entry name" value="P-loop containing nucleotide triphosphate hydrolases"/>
    <property type="match status" value="1"/>
</dbReference>
<dbReference type="GO" id="GO:0005524">
    <property type="term" value="F:ATP binding"/>
    <property type="evidence" value="ECO:0007669"/>
    <property type="project" value="InterPro"/>
</dbReference>
<keyword evidence="3" id="KW-0413">Isomerase</keyword>
<evidence type="ECO:0000256" key="2">
    <source>
        <dbReference type="ARBA" id="ARBA00023125"/>
    </source>
</evidence>
<protein>
    <recommendedName>
        <fullName evidence="5">DNA 3'-5' helicase</fullName>
        <ecNumber evidence="5">5.6.2.4</ecNumber>
    </recommendedName>
</protein>
<dbReference type="GO" id="GO:0005694">
    <property type="term" value="C:chromosome"/>
    <property type="evidence" value="ECO:0007669"/>
    <property type="project" value="TreeGrafter"/>
</dbReference>
<dbReference type="PANTHER" id="PTHR13710:SF105">
    <property type="entry name" value="ATP-DEPENDENT DNA HELICASE Q1"/>
    <property type="match status" value="1"/>
</dbReference>
<dbReference type="PANTHER" id="PTHR13710">
    <property type="entry name" value="DNA HELICASE RECQ FAMILY MEMBER"/>
    <property type="match status" value="1"/>
</dbReference>
<evidence type="ECO:0000259" key="7">
    <source>
        <dbReference type="PROSITE" id="PS51192"/>
    </source>
</evidence>
<dbReference type="InterPro" id="IPR027417">
    <property type="entry name" value="P-loop_NTPase"/>
</dbReference>
<dbReference type="InterPro" id="IPR011545">
    <property type="entry name" value="DEAD/DEAH_box_helicase_dom"/>
</dbReference>
<dbReference type="EC" id="5.6.2.4" evidence="5"/>
<proteinExistence type="inferred from homology"/>
<evidence type="ECO:0000256" key="4">
    <source>
        <dbReference type="ARBA" id="ARBA00034617"/>
    </source>
</evidence>
<comment type="catalytic activity">
    <reaction evidence="4">
        <text>Couples ATP hydrolysis with the unwinding of duplex DNA by translocating in the 3'-5' direction.</text>
        <dbReference type="EC" id="5.6.2.4"/>
    </reaction>
</comment>
<dbReference type="EMBL" id="JAWWNJ010000020">
    <property type="protein sequence ID" value="KAK7035149.1"/>
    <property type="molecule type" value="Genomic_DNA"/>
</dbReference>
<evidence type="ECO:0000313" key="9">
    <source>
        <dbReference type="Proteomes" id="UP001362999"/>
    </source>
</evidence>
<dbReference type="SUPFAM" id="SSF52540">
    <property type="entry name" value="P-loop containing nucleoside triphosphate hydrolases"/>
    <property type="match status" value="1"/>
</dbReference>
<accession>A0AAW0C7F3</accession>
<comment type="similarity">
    <text evidence="1">Belongs to the helicase family. RecQ subfamily.</text>
</comment>
<dbReference type="GO" id="GO:0043138">
    <property type="term" value="F:3'-5' DNA helicase activity"/>
    <property type="evidence" value="ECO:0007669"/>
    <property type="project" value="UniProtKB-EC"/>
</dbReference>
<dbReference type="GO" id="GO:0005737">
    <property type="term" value="C:cytoplasm"/>
    <property type="evidence" value="ECO:0007669"/>
    <property type="project" value="TreeGrafter"/>
</dbReference>
<reference evidence="8 9" key="1">
    <citation type="journal article" date="2024" name="J Genomics">
        <title>Draft genome sequencing and assembly of Favolaschia claudopus CIRM-BRFM 2984 isolated from oak limbs.</title>
        <authorList>
            <person name="Navarro D."/>
            <person name="Drula E."/>
            <person name="Chaduli D."/>
            <person name="Cazenave R."/>
            <person name="Ahrendt S."/>
            <person name="Wang J."/>
            <person name="Lipzen A."/>
            <person name="Daum C."/>
            <person name="Barry K."/>
            <person name="Grigoriev I.V."/>
            <person name="Favel A."/>
            <person name="Rosso M.N."/>
            <person name="Martin F."/>
        </authorList>
    </citation>
    <scope>NUCLEOTIDE SEQUENCE [LARGE SCALE GENOMIC DNA]</scope>
    <source>
        <strain evidence="8 9">CIRM-BRFM 2984</strain>
    </source>
</reference>
<gene>
    <name evidence="8" type="ORF">R3P38DRAFT_3312224</name>
</gene>